<organism evidence="11 12">
    <name type="scientific">Paracoccidioides lutzii (strain ATCC MYA-826 / Pb01)</name>
    <name type="common">Paracoccidioides brasiliensis</name>
    <dbReference type="NCBI Taxonomy" id="502779"/>
    <lineage>
        <taxon>Eukaryota</taxon>
        <taxon>Fungi</taxon>
        <taxon>Dikarya</taxon>
        <taxon>Ascomycota</taxon>
        <taxon>Pezizomycotina</taxon>
        <taxon>Eurotiomycetes</taxon>
        <taxon>Eurotiomycetidae</taxon>
        <taxon>Onygenales</taxon>
        <taxon>Ajellomycetaceae</taxon>
        <taxon>Paracoccidioides</taxon>
    </lineage>
</organism>
<dbReference type="KEGG" id="pbl:PAAG_04784"/>
<dbReference type="GO" id="GO:0005737">
    <property type="term" value="C:cytoplasm"/>
    <property type="evidence" value="ECO:0007669"/>
    <property type="project" value="UniProtKB-SubCell"/>
</dbReference>
<comment type="similarity">
    <text evidence="3">Belongs to the CSN1 family.</text>
</comment>
<dbReference type="Pfam" id="PF01399">
    <property type="entry name" value="PCI"/>
    <property type="match status" value="1"/>
</dbReference>
<keyword evidence="12" id="KW-1185">Reference proteome</keyword>
<dbReference type="InterPro" id="IPR019585">
    <property type="entry name" value="Rpn7/CSN1"/>
</dbReference>
<dbReference type="HOGENOM" id="CLU_022348_1_1_1"/>
<evidence type="ECO:0000256" key="3">
    <source>
        <dbReference type="ARBA" id="ARBA00008793"/>
    </source>
</evidence>
<keyword evidence="5" id="KW-0963">Cytoplasm</keyword>
<dbReference type="FunFam" id="1.25.40.570:FF:000022">
    <property type="entry name" value="COP9 signalosome complex subunit 1"/>
    <property type="match status" value="1"/>
</dbReference>
<evidence type="ECO:0000256" key="6">
    <source>
        <dbReference type="ARBA" id="ARBA00022790"/>
    </source>
</evidence>
<dbReference type="GeneID" id="9096433"/>
<dbReference type="RefSeq" id="XP_015699598.1">
    <property type="nucleotide sequence ID" value="XM_015845372.1"/>
</dbReference>
<dbReference type="STRING" id="502779.C1H2F5"/>
<evidence type="ECO:0000256" key="8">
    <source>
        <dbReference type="ARBA" id="ARBA00067814"/>
    </source>
</evidence>
<dbReference type="OMA" id="IYLQNWA"/>
<dbReference type="InterPro" id="IPR000717">
    <property type="entry name" value="PCI_dom"/>
</dbReference>
<dbReference type="Pfam" id="PF10602">
    <property type="entry name" value="RPN7"/>
    <property type="match status" value="1"/>
</dbReference>
<evidence type="ECO:0000256" key="1">
    <source>
        <dbReference type="ARBA" id="ARBA00004123"/>
    </source>
</evidence>
<evidence type="ECO:0000313" key="12">
    <source>
        <dbReference type="Proteomes" id="UP000002059"/>
    </source>
</evidence>
<dbReference type="Gene3D" id="1.25.40.570">
    <property type="match status" value="1"/>
</dbReference>
<evidence type="ECO:0000256" key="2">
    <source>
        <dbReference type="ARBA" id="ARBA00004496"/>
    </source>
</evidence>
<dbReference type="AlphaFoldDB" id="C1H2F5"/>
<gene>
    <name evidence="11" type="ORF">PAAG_04784</name>
</gene>
<comment type="subunit">
    <text evidence="4">Component of the COP9 signalosome (CSN) complex.</text>
</comment>
<name>C1H2F5_PARBA</name>
<dbReference type="PANTHER" id="PTHR14145:SF2">
    <property type="entry name" value="COP9 SIGNALOSOME COMPLEX SUBUNIT 1"/>
    <property type="match status" value="1"/>
</dbReference>
<dbReference type="EMBL" id="KN294003">
    <property type="protein sequence ID" value="EEH33735.2"/>
    <property type="molecule type" value="Genomic_DNA"/>
</dbReference>
<dbReference type="Proteomes" id="UP000002059">
    <property type="component" value="Partially assembled WGS sequence"/>
</dbReference>
<evidence type="ECO:0000256" key="7">
    <source>
        <dbReference type="ARBA" id="ARBA00023242"/>
    </source>
</evidence>
<dbReference type="eggNOG" id="KOG0686">
    <property type="taxonomic scope" value="Eukaryota"/>
</dbReference>
<accession>C1H2F5</accession>
<sequence>MEPLLTPALYDSVADVEMTLGNGNGNGNGNGGRKRGQKMIRVDEPPKFDLESYVSNYTGMLFPLFAALLWRTRLARLYLIGTCSTFLSADALKMAITEAKAGRDVEFYTRAVEALARVAPHDPEAKLDAGWVDYTSKVLKAETDRLEHELKGYKNNLIKESIRMGNEDLGHHYYRIGDLASASKAYSRMREYCTTTSHIASMLFKSINVAINRGDWLAVQSSVQRLRNLHFKPEDEAKHKAKMLASLGLSQLASSSYHAAAVSFLATDPAITDNYKEAISANDIAVYGGLCALASMDRADLQTQVLENKSFRNFLELEPHIRRAISFFCSSKFRPCLDILEAYKADYLLDLHLQKHVPVLYSRIRTKAMQQYIIPYSRVVLDAMVKVFSPGQAVMKPGTDGAIDLNSPFIVELIDMIQKGALDGRIDVEKGVLVTKKQDTREKLQRSAINNATEYFNMAHIQLLRLNIIHAGLEIPPVGADRESRRAMRVKTSAADAGKKRFSLGRGAKESKEME</sequence>
<dbReference type="OrthoDB" id="422427at2759"/>
<comment type="subcellular location">
    <subcellularLocation>
        <location evidence="2">Cytoplasm</location>
    </subcellularLocation>
    <subcellularLocation>
        <location evidence="1">Nucleus</location>
    </subcellularLocation>
</comment>
<feature type="region of interest" description="Disordered" evidence="9">
    <location>
        <begin position="490"/>
        <end position="515"/>
    </location>
</feature>
<reference evidence="11 12" key="1">
    <citation type="journal article" date="2011" name="PLoS Genet.">
        <title>Comparative genomic analysis of human fungal pathogens causing paracoccidioidomycosis.</title>
        <authorList>
            <person name="Desjardins C.A."/>
            <person name="Champion M.D."/>
            <person name="Holder J.W."/>
            <person name="Muszewska A."/>
            <person name="Goldberg J."/>
            <person name="Bailao A.M."/>
            <person name="Brigido M.M."/>
            <person name="Ferreira M.E."/>
            <person name="Garcia A.M."/>
            <person name="Grynberg M."/>
            <person name="Gujja S."/>
            <person name="Heiman D.I."/>
            <person name="Henn M.R."/>
            <person name="Kodira C.D."/>
            <person name="Leon-Narvaez H."/>
            <person name="Longo L.V."/>
            <person name="Ma L.J."/>
            <person name="Malavazi I."/>
            <person name="Matsuo A.L."/>
            <person name="Morais F.V."/>
            <person name="Pereira M."/>
            <person name="Rodriguez-Brito S."/>
            <person name="Sakthikumar S."/>
            <person name="Salem-Izacc S.M."/>
            <person name="Sykes S.M."/>
            <person name="Teixeira M.M."/>
            <person name="Vallejo M.C."/>
            <person name="Walter M.E."/>
            <person name="Yandava C."/>
            <person name="Young S."/>
            <person name="Zeng Q."/>
            <person name="Zucker J."/>
            <person name="Felipe M.S."/>
            <person name="Goldman G.H."/>
            <person name="Haas B.J."/>
            <person name="McEwen J.G."/>
            <person name="Nino-Vega G."/>
            <person name="Puccia R."/>
            <person name="San-Blas G."/>
            <person name="Soares C.M."/>
            <person name="Birren B.W."/>
            <person name="Cuomo C.A."/>
        </authorList>
    </citation>
    <scope>NUCLEOTIDE SEQUENCE [LARGE SCALE GENOMIC DNA]</scope>
    <source>
        <strain evidence="12">ATCC MYA-826 / Pb01</strain>
    </source>
</reference>
<evidence type="ECO:0000256" key="4">
    <source>
        <dbReference type="ARBA" id="ARBA00011098"/>
    </source>
</evidence>
<evidence type="ECO:0000256" key="9">
    <source>
        <dbReference type="SAM" id="MobiDB-lite"/>
    </source>
</evidence>
<dbReference type="GO" id="GO:0008180">
    <property type="term" value="C:COP9 signalosome"/>
    <property type="evidence" value="ECO:0007669"/>
    <property type="project" value="UniProtKB-KW"/>
</dbReference>
<dbReference type="InterPro" id="IPR045135">
    <property type="entry name" value="Rpn7_N"/>
</dbReference>
<evidence type="ECO:0000256" key="5">
    <source>
        <dbReference type="ARBA" id="ARBA00022490"/>
    </source>
</evidence>
<dbReference type="PROSITE" id="PS50250">
    <property type="entry name" value="PCI"/>
    <property type="match status" value="1"/>
</dbReference>
<dbReference type="PANTHER" id="PTHR14145">
    <property type="entry name" value="26S PROTESOME SUBUNIT 6"/>
    <property type="match status" value="1"/>
</dbReference>
<dbReference type="VEuPathDB" id="FungiDB:PAAG_04784"/>
<evidence type="ECO:0000259" key="10">
    <source>
        <dbReference type="PROSITE" id="PS50250"/>
    </source>
</evidence>
<proteinExistence type="inferred from homology"/>
<keyword evidence="6" id="KW-0736">Signalosome</keyword>
<evidence type="ECO:0000313" key="11">
    <source>
        <dbReference type="EMBL" id="EEH33735.2"/>
    </source>
</evidence>
<keyword evidence="7" id="KW-0539">Nucleus</keyword>
<protein>
    <recommendedName>
        <fullName evidence="8">COP9 signalosome complex subunit 1</fullName>
    </recommendedName>
</protein>
<feature type="domain" description="PCI" evidence="10">
    <location>
        <begin position="256"/>
        <end position="440"/>
    </location>
</feature>